<accession>A0AAV9V8P3</accession>
<keyword evidence="1" id="KW-1133">Transmembrane helix</keyword>
<keyword evidence="1" id="KW-0812">Transmembrane</keyword>
<evidence type="ECO:0000313" key="2">
    <source>
        <dbReference type="EMBL" id="KAK6355598.1"/>
    </source>
</evidence>
<evidence type="ECO:0000313" key="3">
    <source>
        <dbReference type="Proteomes" id="UP001375240"/>
    </source>
</evidence>
<feature type="transmembrane region" description="Helical" evidence="1">
    <location>
        <begin position="68"/>
        <end position="90"/>
    </location>
</feature>
<comment type="caution">
    <text evidence="2">The sequence shown here is derived from an EMBL/GenBank/DDBJ whole genome shotgun (WGS) entry which is preliminary data.</text>
</comment>
<reference evidence="2 3" key="1">
    <citation type="submission" date="2019-10" db="EMBL/GenBank/DDBJ databases">
        <authorList>
            <person name="Palmer J.M."/>
        </authorList>
    </citation>
    <scope>NUCLEOTIDE SEQUENCE [LARGE SCALE GENOMIC DNA]</scope>
    <source>
        <strain evidence="2 3">TWF696</strain>
    </source>
</reference>
<feature type="transmembrane region" description="Helical" evidence="1">
    <location>
        <begin position="129"/>
        <end position="151"/>
    </location>
</feature>
<gene>
    <name evidence="2" type="ORF">TWF696_004697</name>
</gene>
<dbReference type="EMBL" id="JAVHNQ010000002">
    <property type="protein sequence ID" value="KAK6355598.1"/>
    <property type="molecule type" value="Genomic_DNA"/>
</dbReference>
<keyword evidence="3" id="KW-1185">Reference proteome</keyword>
<proteinExistence type="predicted"/>
<sequence length="168" mass="18023">MAPSSAAIWKPSAWTSSSTAHHWYSVGSNVAAMLSLSMVITSTITVVVTVIINATIANEPDNDLGEGAGWIVMLPGTGATLLWSIICLFICKVSSFKPGLAVGSYVIIGLGLIVEAVWTILLYTWSDAAWLPAIFIFIQSINAWVFVVYGVRALRKNKSTKSTDFALP</sequence>
<keyword evidence="1" id="KW-0472">Membrane</keyword>
<dbReference type="Proteomes" id="UP001375240">
    <property type="component" value="Unassembled WGS sequence"/>
</dbReference>
<dbReference type="AlphaFoldDB" id="A0AAV9V8P3"/>
<name>A0AAV9V8P3_9PEZI</name>
<organism evidence="2 3">
    <name type="scientific">Orbilia brochopaga</name>
    <dbReference type="NCBI Taxonomy" id="3140254"/>
    <lineage>
        <taxon>Eukaryota</taxon>
        <taxon>Fungi</taxon>
        <taxon>Dikarya</taxon>
        <taxon>Ascomycota</taxon>
        <taxon>Pezizomycotina</taxon>
        <taxon>Orbiliomycetes</taxon>
        <taxon>Orbiliales</taxon>
        <taxon>Orbiliaceae</taxon>
        <taxon>Orbilia</taxon>
    </lineage>
</organism>
<feature type="transmembrane region" description="Helical" evidence="1">
    <location>
        <begin position="30"/>
        <end position="56"/>
    </location>
</feature>
<feature type="transmembrane region" description="Helical" evidence="1">
    <location>
        <begin position="102"/>
        <end position="123"/>
    </location>
</feature>
<evidence type="ECO:0000256" key="1">
    <source>
        <dbReference type="SAM" id="Phobius"/>
    </source>
</evidence>
<protein>
    <submittedName>
        <fullName evidence="2">Uncharacterized protein</fullName>
    </submittedName>
</protein>